<sequence>MDMALLHTINGFVLAALMILTVLLSAQACTMIYRATTHRKPEHTVELLPGTPAT</sequence>
<dbReference type="EMBL" id="JACCFQ010000001">
    <property type="protein sequence ID" value="NYJ15484.1"/>
    <property type="molecule type" value="Genomic_DNA"/>
</dbReference>
<evidence type="ECO:0000313" key="1">
    <source>
        <dbReference type="EMBL" id="NYJ15484.1"/>
    </source>
</evidence>
<evidence type="ECO:0000313" key="2">
    <source>
        <dbReference type="Proteomes" id="UP000560069"/>
    </source>
</evidence>
<gene>
    <name evidence="1" type="ORF">HNR11_000018</name>
</gene>
<dbReference type="AlphaFoldDB" id="A0A7Z0J260"/>
<keyword evidence="2" id="KW-1185">Reference proteome</keyword>
<comment type="caution">
    <text evidence="1">The sequence shown here is derived from an EMBL/GenBank/DDBJ whole genome shotgun (WGS) entry which is preliminary data.</text>
</comment>
<accession>A0A7Z0J260</accession>
<organism evidence="1 2">
    <name type="scientific">Nesterenkonia sandarakina</name>
    <dbReference type="NCBI Taxonomy" id="272918"/>
    <lineage>
        <taxon>Bacteria</taxon>
        <taxon>Bacillati</taxon>
        <taxon>Actinomycetota</taxon>
        <taxon>Actinomycetes</taxon>
        <taxon>Micrococcales</taxon>
        <taxon>Micrococcaceae</taxon>
        <taxon>Nesterenkonia</taxon>
    </lineage>
</organism>
<name>A0A7Z0J260_9MICC</name>
<reference evidence="1 2" key="1">
    <citation type="submission" date="2020-07" db="EMBL/GenBank/DDBJ databases">
        <title>Sequencing the genomes of 1000 actinobacteria strains.</title>
        <authorList>
            <person name="Klenk H.-P."/>
        </authorList>
    </citation>
    <scope>NUCLEOTIDE SEQUENCE [LARGE SCALE GENOMIC DNA]</scope>
    <source>
        <strain evidence="1 2">DSM 15664</strain>
    </source>
</reference>
<protein>
    <submittedName>
        <fullName evidence="1">Uncharacterized protein</fullName>
    </submittedName>
</protein>
<dbReference type="Proteomes" id="UP000560069">
    <property type="component" value="Unassembled WGS sequence"/>
</dbReference>
<dbReference type="RefSeq" id="WP_343947454.1">
    <property type="nucleotide sequence ID" value="NZ_BAAALK010000009.1"/>
</dbReference>
<proteinExistence type="predicted"/>